<evidence type="ECO:0000313" key="2">
    <source>
        <dbReference type="Proteomes" id="UP001162030"/>
    </source>
</evidence>
<dbReference type="Proteomes" id="UP001162030">
    <property type="component" value="Chromosome"/>
</dbReference>
<protein>
    <submittedName>
        <fullName evidence="1">Polysaccharide biosynthesis protein PslH</fullName>
    </submittedName>
</protein>
<keyword evidence="2" id="KW-1185">Reference proteome</keyword>
<dbReference type="RefSeq" id="WP_026610046.1">
    <property type="nucleotide sequence ID" value="NZ_OX458333.1"/>
</dbReference>
<dbReference type="InterPro" id="IPR017521">
    <property type="entry name" value="Sugar_tfrase_PEP-CTERM_Stp1"/>
</dbReference>
<dbReference type="PANTHER" id="PTHR12526:SF600">
    <property type="entry name" value="GLYCOSYL TRANSFERASE GROUP 1"/>
    <property type="match status" value="1"/>
</dbReference>
<proteinExistence type="predicted"/>
<dbReference type="CDD" id="cd03801">
    <property type="entry name" value="GT4_PimA-like"/>
    <property type="match status" value="1"/>
</dbReference>
<sequence length="398" mass="45221">MKEILFLAHRIPYPPNKGDKIRSFHLLKYLSASYRVHLGAFVDDPNDWRYVSEVAKLCGETCLLPLHSTRAQLRSLKGLVAGLPLTVPYYADARMRAWVGRVLGERPIHAILVFSSAMAQYVTEYESLLRIIDFVDVDSDKWRQYAAHKPWPMNWVYRREADYLLRYERDIASAFDRSVFVSENEANLFKALAPEAKDRILSIENGVDTAYFSDVKDHANPYSPGEAAVVFTGVMDYWANVDAVTWFARDIFPAIRRRTDTARFYIVGARPANTVRDLARIEGVTVTGAVDDVRPFLKHAHCVVTPLRIARGIQNKVLEAMAMGKSIVSTRAAVGGIEVQKPLDLLVAESSGEWVELVSRILLDGLLPFKSERNREFVVQRYGWENSFRRLGALLNRI</sequence>
<dbReference type="Pfam" id="PF13692">
    <property type="entry name" value="Glyco_trans_1_4"/>
    <property type="match status" value="1"/>
</dbReference>
<name>A0ABM9I8X7_9GAMM</name>
<reference evidence="1 2" key="1">
    <citation type="submission" date="2023-03" db="EMBL/GenBank/DDBJ databases">
        <authorList>
            <person name="Pearce D."/>
        </authorList>
    </citation>
    <scope>NUCLEOTIDE SEQUENCE [LARGE SCALE GENOMIC DNA]</scope>
    <source>
        <strain evidence="1">Msz</strain>
    </source>
</reference>
<dbReference type="EMBL" id="OX458333">
    <property type="protein sequence ID" value="CAI8965861.1"/>
    <property type="molecule type" value="Genomic_DNA"/>
</dbReference>
<dbReference type="Gene3D" id="3.40.50.2000">
    <property type="entry name" value="Glycogen Phosphorylase B"/>
    <property type="match status" value="2"/>
</dbReference>
<dbReference type="PANTHER" id="PTHR12526">
    <property type="entry name" value="GLYCOSYLTRANSFERASE"/>
    <property type="match status" value="1"/>
</dbReference>
<dbReference type="NCBIfam" id="TIGR03087">
    <property type="entry name" value="stp1"/>
    <property type="match status" value="1"/>
</dbReference>
<dbReference type="SUPFAM" id="SSF53756">
    <property type="entry name" value="UDP-Glycosyltransferase/glycogen phosphorylase"/>
    <property type="match status" value="1"/>
</dbReference>
<organism evidence="1 2">
    <name type="scientific">Methylocaldum szegediense</name>
    <dbReference type="NCBI Taxonomy" id="73780"/>
    <lineage>
        <taxon>Bacteria</taxon>
        <taxon>Pseudomonadati</taxon>
        <taxon>Pseudomonadota</taxon>
        <taxon>Gammaproteobacteria</taxon>
        <taxon>Methylococcales</taxon>
        <taxon>Methylococcaceae</taxon>
        <taxon>Methylocaldum</taxon>
    </lineage>
</organism>
<accession>A0ABM9I8X7</accession>
<gene>
    <name evidence="1" type="ORF">MSZNOR_4765</name>
</gene>
<evidence type="ECO:0000313" key="1">
    <source>
        <dbReference type="EMBL" id="CAI8965861.1"/>
    </source>
</evidence>